<evidence type="ECO:0000313" key="5">
    <source>
        <dbReference type="EMBL" id="MDC5743045.1"/>
    </source>
</evidence>
<dbReference type="PANTHER" id="PTHR35936:SF25">
    <property type="entry name" value="ABC TRANSPORTER SUBSTRATE-BINDING PROTEIN"/>
    <property type="match status" value="1"/>
</dbReference>
<organism evidence="6 7">
    <name type="scientific">Vibrio europaeus</name>
    <dbReference type="NCBI Taxonomy" id="300876"/>
    <lineage>
        <taxon>Bacteria</taxon>
        <taxon>Pseudomonadati</taxon>
        <taxon>Pseudomonadota</taxon>
        <taxon>Gammaproteobacteria</taxon>
        <taxon>Vibrionales</taxon>
        <taxon>Vibrionaceae</taxon>
        <taxon>Vibrio</taxon>
        <taxon>Vibrio oreintalis group</taxon>
    </lineage>
</organism>
<gene>
    <name evidence="6" type="ORF">AZ468_12555</name>
    <name evidence="5" type="ORF">OPW20_23590</name>
</gene>
<protein>
    <submittedName>
        <fullName evidence="6">Amino acid ABC transporter substrate-binding protein</fullName>
    </submittedName>
    <submittedName>
        <fullName evidence="5">Transporter substrate-binding domain-containing protein</fullName>
    </submittedName>
</protein>
<dbReference type="Proteomes" id="UP000094761">
    <property type="component" value="Unassembled WGS sequence"/>
</dbReference>
<evidence type="ECO:0000313" key="7">
    <source>
        <dbReference type="Proteomes" id="UP000094761"/>
    </source>
</evidence>
<sequence length="233" mass="26258">MAKYAFIVLCFIFSVHSYALKPLTGVQDEWPPYFNAPSQPLGYAHQIVKDTLCLAGYALETHFLPWKRAYKSTLEAKSDVLLGVWKTPEREQDFLFSHPYYINQIKLISPKSAPIKYQGAQSLSEIRLGLVSGYAYGEALKSKAGLNILAAKDVKENILYLTKQRADAILMDEAVFSWNLKTMGLKQKDFYVSDLAVKRVPLHIAVSREHPLAEAIISHFNSALRNSSVCETQ</sequence>
<dbReference type="SUPFAM" id="SSF53850">
    <property type="entry name" value="Periplasmic binding protein-like II"/>
    <property type="match status" value="1"/>
</dbReference>
<dbReference type="Proteomes" id="UP001150001">
    <property type="component" value="Unassembled WGS sequence"/>
</dbReference>
<dbReference type="InterPro" id="IPR001638">
    <property type="entry name" value="Solute-binding_3/MltF_N"/>
</dbReference>
<evidence type="ECO:0000256" key="2">
    <source>
        <dbReference type="ARBA" id="ARBA00022729"/>
    </source>
</evidence>
<evidence type="ECO:0000256" key="1">
    <source>
        <dbReference type="ARBA" id="ARBA00010333"/>
    </source>
</evidence>
<dbReference type="OrthoDB" id="7304968at2"/>
<dbReference type="PANTHER" id="PTHR35936">
    <property type="entry name" value="MEMBRANE-BOUND LYTIC MUREIN TRANSGLYCOSYLASE F"/>
    <property type="match status" value="1"/>
</dbReference>
<feature type="chain" id="PRO_5044550601" evidence="3">
    <location>
        <begin position="20"/>
        <end position="233"/>
    </location>
</feature>
<dbReference type="Gene3D" id="3.40.190.10">
    <property type="entry name" value="Periplasmic binding protein-like II"/>
    <property type="match status" value="2"/>
</dbReference>
<evidence type="ECO:0000313" key="6">
    <source>
        <dbReference type="EMBL" id="OAM98818.1"/>
    </source>
</evidence>
<accession>A0A178JBB4</accession>
<evidence type="ECO:0000256" key="3">
    <source>
        <dbReference type="SAM" id="SignalP"/>
    </source>
</evidence>
<keyword evidence="8" id="KW-1185">Reference proteome</keyword>
<comment type="caution">
    <text evidence="6">The sequence shown here is derived from an EMBL/GenBank/DDBJ whole genome shotgun (WGS) entry which is preliminary data.</text>
</comment>
<dbReference type="EMBL" id="JAPFIT010000032">
    <property type="protein sequence ID" value="MDC5743045.1"/>
    <property type="molecule type" value="Genomic_DNA"/>
</dbReference>
<dbReference type="GeneID" id="78076537"/>
<feature type="domain" description="Solute-binding protein family 3/N-terminal" evidence="4">
    <location>
        <begin position="25"/>
        <end position="171"/>
    </location>
</feature>
<dbReference type="Pfam" id="PF00497">
    <property type="entry name" value="SBP_bac_3"/>
    <property type="match status" value="1"/>
</dbReference>
<proteinExistence type="inferred from homology"/>
<name>A0A178JBB4_9VIBR</name>
<evidence type="ECO:0000313" key="8">
    <source>
        <dbReference type="Proteomes" id="UP001150001"/>
    </source>
</evidence>
<reference evidence="6 7" key="1">
    <citation type="submission" date="2016-03" db="EMBL/GenBank/DDBJ databases">
        <title>Draft genome sequence of the Vibrio tubiashii subs. europaeus.</title>
        <authorList>
            <person name="Spinard E."/>
            <person name="Dubert J."/>
            <person name="Nelson D.R."/>
            <person name="Barja J.L."/>
        </authorList>
    </citation>
    <scope>NUCLEOTIDE SEQUENCE [LARGE SCALE GENOMIC DNA]</scope>
    <source>
        <strain evidence="7">PP-638</strain>
        <strain evidence="6">PP2-638</strain>
    </source>
</reference>
<dbReference type="RefSeq" id="WP_069667698.1">
    <property type="nucleotide sequence ID" value="NZ_JAPFIM010000012.1"/>
</dbReference>
<comment type="similarity">
    <text evidence="1">Belongs to the bacterial solute-binding protein 3 family.</text>
</comment>
<dbReference type="EMBL" id="LUAX01000004">
    <property type="protein sequence ID" value="OAM98818.1"/>
    <property type="molecule type" value="Genomic_DNA"/>
</dbReference>
<reference evidence="5" key="2">
    <citation type="submission" date="2022-11" db="EMBL/GenBank/DDBJ databases">
        <title>Role of the vibriolysin VemA secreted by the emergent pathogen Vibrio europaeus in the colonization of Manila clam mucus.</title>
        <authorList>
            <person name="Martinez C."/>
            <person name="Rodriguez S."/>
            <person name="Vences A."/>
            <person name="Barja J.L."/>
            <person name="Toranzo A.E."/>
            <person name="Dubert J."/>
        </authorList>
    </citation>
    <scope>NUCLEOTIDE SEQUENCE</scope>
    <source>
        <strain evidence="5">3454</strain>
    </source>
</reference>
<dbReference type="AlphaFoldDB" id="A0A178JBB4"/>
<feature type="signal peptide" evidence="3">
    <location>
        <begin position="1"/>
        <end position="19"/>
    </location>
</feature>
<keyword evidence="2 3" id="KW-0732">Signal</keyword>
<evidence type="ECO:0000259" key="4">
    <source>
        <dbReference type="Pfam" id="PF00497"/>
    </source>
</evidence>